<reference evidence="3 4" key="1">
    <citation type="journal article" date="2016" name="Nat. Commun.">
        <title>Thousands of microbial genomes shed light on interconnected biogeochemical processes in an aquifer system.</title>
        <authorList>
            <person name="Anantharaman K."/>
            <person name="Brown C.T."/>
            <person name="Hug L.A."/>
            <person name="Sharon I."/>
            <person name="Castelle C.J."/>
            <person name="Probst A.J."/>
            <person name="Thomas B.C."/>
            <person name="Singh A."/>
            <person name="Wilkins M.J."/>
            <person name="Karaoz U."/>
            <person name="Brodie E.L."/>
            <person name="Williams K.H."/>
            <person name="Hubbard S.S."/>
            <person name="Banfield J.F."/>
        </authorList>
    </citation>
    <scope>NUCLEOTIDE SEQUENCE [LARGE SCALE GENOMIC DNA]</scope>
</reference>
<feature type="chain" id="PRO_5009523748" description="Peptidase S74 domain-containing protein" evidence="1">
    <location>
        <begin position="29"/>
        <end position="575"/>
    </location>
</feature>
<dbReference type="EMBL" id="MFKX01000006">
    <property type="protein sequence ID" value="OGG58162.1"/>
    <property type="molecule type" value="Genomic_DNA"/>
</dbReference>
<comment type="caution">
    <text evidence="3">The sequence shown here is derived from an EMBL/GenBank/DDBJ whole genome shotgun (WGS) entry which is preliminary data.</text>
</comment>
<accession>A0A1F6DAU6</accession>
<protein>
    <recommendedName>
        <fullName evidence="2">Peptidase S74 domain-containing protein</fullName>
    </recommendedName>
</protein>
<dbReference type="Gene3D" id="1.10.10.10">
    <property type="entry name" value="Winged helix-like DNA-binding domain superfamily/Winged helix DNA-binding domain"/>
    <property type="match status" value="1"/>
</dbReference>
<dbReference type="InterPro" id="IPR030392">
    <property type="entry name" value="S74_ICA"/>
</dbReference>
<sequence length="575" mass="59483">MRRLSTRQLFSTLVFTFTILLAASLLQAWTGPTAAPTGNNIAAPVNVGTADQVKDGGLSVNGLRAYGTTIVDKLGVNIPDADPPTLPVVALDVKGTLRIADGGELCQAVTEGAQRYNTTSNVMEYCDGTGWIGYGTGGSSQWTTSGSDIYYNTGNVGIGTASPGQIPAWTPSPNQRSLEVSGSGGSSTFSSGVLVLSNNRAAGAAGDQTGSILFAHKNNGGGNVSAAVESRLEGSGGANGFGAYLMFHTKGDNVLLNSERMRITANGNVGIGTANPQTTLHVVGSALLEGPASVIRINSTTGPAGSRNFQIQNTTSAGGGLAFGSTNDDNTWKNGNILLLKSNGNVGIGTVSPQALLHVQGYTTVGGVPGATSHSLTVVNTDTTTASPYGIVGQAYSPTGAAIGGLNLSAGGGEGHLGLGSWGVLCYVGQCGGISDWAVTSDRRLKTDVRSIDNALDKVLKLEGVYYNWIDPKNDAQEGEKVGLVAQDVEAVFPQIVTTDDSTPDALPGGTKMLAYGNLLGPVVQALKEFHEKWLTDHAMLMEQQNRLDAQQEEINELKAIVCQDHPDAQFCLGH</sequence>
<dbReference type="InterPro" id="IPR036388">
    <property type="entry name" value="WH-like_DNA-bd_sf"/>
</dbReference>
<dbReference type="PROSITE" id="PS51688">
    <property type="entry name" value="ICA"/>
    <property type="match status" value="1"/>
</dbReference>
<name>A0A1F6DAU6_9BACT</name>
<keyword evidence="1" id="KW-0732">Signal</keyword>
<evidence type="ECO:0000259" key="2">
    <source>
        <dbReference type="PROSITE" id="PS51688"/>
    </source>
</evidence>
<evidence type="ECO:0000256" key="1">
    <source>
        <dbReference type="SAM" id="SignalP"/>
    </source>
</evidence>
<evidence type="ECO:0000313" key="4">
    <source>
        <dbReference type="Proteomes" id="UP000177958"/>
    </source>
</evidence>
<gene>
    <name evidence="3" type="ORF">A2853_01445</name>
</gene>
<dbReference type="Proteomes" id="UP000177958">
    <property type="component" value="Unassembled WGS sequence"/>
</dbReference>
<proteinExistence type="predicted"/>
<feature type="domain" description="Peptidase S74" evidence="2">
    <location>
        <begin position="441"/>
        <end position="555"/>
    </location>
</feature>
<organism evidence="3 4">
    <name type="scientific">Candidatus Kaiserbacteria bacterium RIFCSPHIGHO2_01_FULL_55_17</name>
    <dbReference type="NCBI Taxonomy" id="1798484"/>
    <lineage>
        <taxon>Bacteria</taxon>
        <taxon>Candidatus Kaiseribacteriota</taxon>
    </lineage>
</organism>
<dbReference type="Pfam" id="PF13884">
    <property type="entry name" value="Peptidase_S74"/>
    <property type="match status" value="1"/>
</dbReference>
<dbReference type="AlphaFoldDB" id="A0A1F6DAU6"/>
<feature type="signal peptide" evidence="1">
    <location>
        <begin position="1"/>
        <end position="28"/>
    </location>
</feature>
<evidence type="ECO:0000313" key="3">
    <source>
        <dbReference type="EMBL" id="OGG58162.1"/>
    </source>
</evidence>